<dbReference type="HOGENOM" id="CLU_021611_1_0_1"/>
<dbReference type="Pfam" id="PF01733">
    <property type="entry name" value="Nucleoside_tran"/>
    <property type="match status" value="1"/>
</dbReference>
<dbReference type="eggNOG" id="KOG1479">
    <property type="taxonomic scope" value="Eukaryota"/>
</dbReference>
<feature type="transmembrane region" description="Helical" evidence="7">
    <location>
        <begin position="161"/>
        <end position="192"/>
    </location>
</feature>
<evidence type="ECO:0000256" key="7">
    <source>
        <dbReference type="SAM" id="Phobius"/>
    </source>
</evidence>
<dbReference type="PANTHER" id="PTHR10332:SF88">
    <property type="entry name" value="EQUILIBRATIVE NUCLEOSIDE TRANSPORTER 1, ISOFORM A"/>
    <property type="match status" value="1"/>
</dbReference>
<feature type="transmembrane region" description="Helical" evidence="7">
    <location>
        <begin position="103"/>
        <end position="123"/>
    </location>
</feature>
<keyword evidence="5 7" id="KW-1133">Transmembrane helix</keyword>
<dbReference type="KEGG" id="hir:HETIRDRAFT_48246"/>
<gene>
    <name evidence="8" type="ORF">HETIRDRAFT_48246</name>
</gene>
<evidence type="ECO:0000256" key="2">
    <source>
        <dbReference type="ARBA" id="ARBA00007965"/>
    </source>
</evidence>
<dbReference type="Proteomes" id="UP000030671">
    <property type="component" value="Unassembled WGS sequence"/>
</dbReference>
<keyword evidence="3" id="KW-0813">Transport</keyword>
<dbReference type="AlphaFoldDB" id="W4KGS7"/>
<dbReference type="PANTHER" id="PTHR10332">
    <property type="entry name" value="EQUILIBRATIVE NUCLEOSIDE TRANSPORTER"/>
    <property type="match status" value="1"/>
</dbReference>
<feature type="transmembrane region" description="Helical" evidence="7">
    <location>
        <begin position="67"/>
        <end position="91"/>
    </location>
</feature>
<dbReference type="STRING" id="747525.W4KGS7"/>
<dbReference type="GO" id="GO:0034257">
    <property type="term" value="F:nicotinamide riboside transmembrane transporter activity"/>
    <property type="evidence" value="ECO:0007669"/>
    <property type="project" value="TreeGrafter"/>
</dbReference>
<comment type="subcellular location">
    <subcellularLocation>
        <location evidence="1">Membrane</location>
        <topology evidence="1">Multi-pass membrane protein</topology>
    </subcellularLocation>
</comment>
<feature type="transmembrane region" description="Helical" evidence="7">
    <location>
        <begin position="242"/>
        <end position="264"/>
    </location>
</feature>
<organism evidence="8 9">
    <name type="scientific">Heterobasidion irregulare (strain TC 32-1)</name>
    <dbReference type="NCBI Taxonomy" id="747525"/>
    <lineage>
        <taxon>Eukaryota</taxon>
        <taxon>Fungi</taxon>
        <taxon>Dikarya</taxon>
        <taxon>Basidiomycota</taxon>
        <taxon>Agaricomycotina</taxon>
        <taxon>Agaricomycetes</taxon>
        <taxon>Russulales</taxon>
        <taxon>Bondarzewiaceae</taxon>
        <taxon>Heterobasidion</taxon>
        <taxon>Heterobasidion annosum species complex</taxon>
    </lineage>
</organism>
<reference evidence="8 9" key="1">
    <citation type="journal article" date="2012" name="New Phytol.">
        <title>Insight into trade-off between wood decay and parasitism from the genome of a fungal forest pathogen.</title>
        <authorList>
            <person name="Olson A."/>
            <person name="Aerts A."/>
            <person name="Asiegbu F."/>
            <person name="Belbahri L."/>
            <person name="Bouzid O."/>
            <person name="Broberg A."/>
            <person name="Canback B."/>
            <person name="Coutinho P.M."/>
            <person name="Cullen D."/>
            <person name="Dalman K."/>
            <person name="Deflorio G."/>
            <person name="van Diepen L.T."/>
            <person name="Dunand C."/>
            <person name="Duplessis S."/>
            <person name="Durling M."/>
            <person name="Gonthier P."/>
            <person name="Grimwood J."/>
            <person name="Fossdal C.G."/>
            <person name="Hansson D."/>
            <person name="Henrissat B."/>
            <person name="Hietala A."/>
            <person name="Himmelstrand K."/>
            <person name="Hoffmeister D."/>
            <person name="Hogberg N."/>
            <person name="James T.Y."/>
            <person name="Karlsson M."/>
            <person name="Kohler A."/>
            <person name="Kues U."/>
            <person name="Lee Y.H."/>
            <person name="Lin Y.C."/>
            <person name="Lind M."/>
            <person name="Lindquist E."/>
            <person name="Lombard V."/>
            <person name="Lucas S."/>
            <person name="Lunden K."/>
            <person name="Morin E."/>
            <person name="Murat C."/>
            <person name="Park J."/>
            <person name="Raffaello T."/>
            <person name="Rouze P."/>
            <person name="Salamov A."/>
            <person name="Schmutz J."/>
            <person name="Solheim H."/>
            <person name="Stahlberg J."/>
            <person name="Velez H."/>
            <person name="de Vries R.P."/>
            <person name="Wiebenga A."/>
            <person name="Woodward S."/>
            <person name="Yakovlev I."/>
            <person name="Garbelotto M."/>
            <person name="Martin F."/>
            <person name="Grigoriev I.V."/>
            <person name="Stenlid J."/>
        </authorList>
    </citation>
    <scope>NUCLEOTIDE SEQUENCE [LARGE SCALE GENOMIC DNA]</scope>
    <source>
        <strain evidence="8 9">TC 32-1</strain>
    </source>
</reference>
<evidence type="ECO:0000313" key="9">
    <source>
        <dbReference type="Proteomes" id="UP000030671"/>
    </source>
</evidence>
<evidence type="ECO:0000256" key="1">
    <source>
        <dbReference type="ARBA" id="ARBA00004141"/>
    </source>
</evidence>
<evidence type="ECO:0000256" key="4">
    <source>
        <dbReference type="ARBA" id="ARBA00022692"/>
    </source>
</evidence>
<feature type="transmembrane region" description="Helical" evidence="7">
    <location>
        <begin position="204"/>
        <end position="222"/>
    </location>
</feature>
<dbReference type="GeneID" id="20678032"/>
<dbReference type="InParanoid" id="W4KGS7"/>
<sequence>MHARRRSTSLPPNDAPYQPIPQEVYSPDFAHAIPSTVLETELDVEEAEGAVLSDPILPHPVDNQVRWIHFVLGCAVLLPWNVMITATPYFLSRLEGSPMRRAFSSYLSTSFTFANFFFLAHATATSKKASSSKQVQWATLTLAILTLLLTLSTYVTLPPSLFFPFVIVNAIAQAGAGSYLQTSVVAIASLFGPATMQAVMSGQAAVAIVVSSVQVISASASLRTSSAPAAAIAGNGDTEARSAFIFFALSTMFLVATAGANVWLTRMPAFRAIVAPAAGDEPHYARARSLSVDQSERRPLVSDAADLSASGKSRILRIAKKNVLYELAVAYVFVITLSVFPPLTISVQPTNPNTSPLIFSSIHFLVFSCGDFLGRHLCSYPRLLIWSAKRLGTLSLLRTLFIPLFLACNIQRDPGMPAGASTPLIGSDVLFMLILLVFGVSNGYVSSLCMMSAGSLEHNRRLEGRKEDVDIAATVASFCLVGGLVLGSVMSFGVRAAVCGCNPFTA</sequence>
<evidence type="ECO:0000256" key="5">
    <source>
        <dbReference type="ARBA" id="ARBA00022989"/>
    </source>
</evidence>
<evidence type="ECO:0000313" key="8">
    <source>
        <dbReference type="EMBL" id="ETW84256.1"/>
    </source>
</evidence>
<feature type="transmembrane region" description="Helical" evidence="7">
    <location>
        <begin position="135"/>
        <end position="155"/>
    </location>
</feature>
<dbReference type="PRINTS" id="PR01130">
    <property type="entry name" value="DERENTRNSPRT"/>
</dbReference>
<name>W4KGS7_HETIT</name>
<dbReference type="GO" id="GO:0005886">
    <property type="term" value="C:plasma membrane"/>
    <property type="evidence" value="ECO:0007669"/>
    <property type="project" value="TreeGrafter"/>
</dbReference>
<keyword evidence="6 7" id="KW-0472">Membrane</keyword>
<feature type="transmembrane region" description="Helical" evidence="7">
    <location>
        <begin position="323"/>
        <end position="345"/>
    </location>
</feature>
<dbReference type="GO" id="GO:0015205">
    <property type="term" value="F:nucleobase transmembrane transporter activity"/>
    <property type="evidence" value="ECO:0007669"/>
    <property type="project" value="TreeGrafter"/>
</dbReference>
<dbReference type="RefSeq" id="XP_009543233.1">
    <property type="nucleotide sequence ID" value="XM_009544938.1"/>
</dbReference>
<proteinExistence type="inferred from homology"/>
<dbReference type="OrthoDB" id="10261753at2759"/>
<protein>
    <submittedName>
        <fullName evidence="8">Equilibrative nucleoside transporter</fullName>
    </submittedName>
</protein>
<feature type="transmembrane region" description="Helical" evidence="7">
    <location>
        <begin position="424"/>
        <end position="450"/>
    </location>
</feature>
<comment type="similarity">
    <text evidence="2">Belongs to the SLC29A/ENT transporter (TC 2.A.57) family.</text>
</comment>
<dbReference type="GO" id="GO:0000329">
    <property type="term" value="C:fungal-type vacuole membrane"/>
    <property type="evidence" value="ECO:0007669"/>
    <property type="project" value="TreeGrafter"/>
</dbReference>
<feature type="transmembrane region" description="Helical" evidence="7">
    <location>
        <begin position="471"/>
        <end position="494"/>
    </location>
</feature>
<dbReference type="PIRSF" id="PIRSF016379">
    <property type="entry name" value="ENT"/>
    <property type="match status" value="1"/>
</dbReference>
<evidence type="ECO:0000256" key="3">
    <source>
        <dbReference type="ARBA" id="ARBA00022448"/>
    </source>
</evidence>
<dbReference type="EMBL" id="KI925456">
    <property type="protein sequence ID" value="ETW84256.1"/>
    <property type="molecule type" value="Genomic_DNA"/>
</dbReference>
<dbReference type="InterPro" id="IPR002259">
    <property type="entry name" value="Eqnu_transpt"/>
</dbReference>
<keyword evidence="9" id="KW-1185">Reference proteome</keyword>
<accession>W4KGS7</accession>
<keyword evidence="4 7" id="KW-0812">Transmembrane</keyword>
<evidence type="ECO:0000256" key="6">
    <source>
        <dbReference type="ARBA" id="ARBA00023136"/>
    </source>
</evidence>